<keyword evidence="2" id="KW-1185">Reference proteome</keyword>
<reference evidence="1 2" key="1">
    <citation type="submission" date="2024-09" db="EMBL/GenBank/DDBJ databases">
        <authorList>
            <person name="Sun Q."/>
            <person name="Mori K."/>
        </authorList>
    </citation>
    <scope>NUCLEOTIDE SEQUENCE [LARGE SCALE GENOMIC DNA]</scope>
    <source>
        <strain evidence="1 2">CCM 7759</strain>
    </source>
</reference>
<evidence type="ECO:0000313" key="1">
    <source>
        <dbReference type="EMBL" id="MFC0211142.1"/>
    </source>
</evidence>
<organism evidence="1 2">
    <name type="scientific">Paenibacillus chartarius</name>
    <dbReference type="NCBI Taxonomy" id="747481"/>
    <lineage>
        <taxon>Bacteria</taxon>
        <taxon>Bacillati</taxon>
        <taxon>Bacillota</taxon>
        <taxon>Bacilli</taxon>
        <taxon>Bacillales</taxon>
        <taxon>Paenibacillaceae</taxon>
        <taxon>Paenibacillus</taxon>
    </lineage>
</organism>
<name>A0ABV6DEU9_9BACL</name>
<dbReference type="Proteomes" id="UP001589776">
    <property type="component" value="Unassembled WGS sequence"/>
</dbReference>
<dbReference type="PANTHER" id="PTHR35336:SF5">
    <property type="entry name" value="ADENOSYLCOBINAMIDE AMIDOHYDROLASE"/>
    <property type="match status" value="1"/>
</dbReference>
<dbReference type="RefSeq" id="WP_377468087.1">
    <property type="nucleotide sequence ID" value="NZ_JBHLWN010000012.1"/>
</dbReference>
<gene>
    <name evidence="1" type="ORF">ACFFK0_01550</name>
</gene>
<dbReference type="EMBL" id="JBHLWN010000012">
    <property type="protein sequence ID" value="MFC0211142.1"/>
    <property type="molecule type" value="Genomic_DNA"/>
</dbReference>
<accession>A0ABV6DEU9</accession>
<dbReference type="InterPro" id="IPR052209">
    <property type="entry name" value="CbiZ"/>
</dbReference>
<protein>
    <submittedName>
        <fullName evidence="1">Adenosylcobinamide amidohydrolase</fullName>
    </submittedName>
</protein>
<dbReference type="PANTHER" id="PTHR35336">
    <property type="entry name" value="ADENOSYLCOBINAMIDE AMIDOHYDROLASE"/>
    <property type="match status" value="1"/>
</dbReference>
<evidence type="ECO:0000313" key="2">
    <source>
        <dbReference type="Proteomes" id="UP001589776"/>
    </source>
</evidence>
<comment type="caution">
    <text evidence="1">The sequence shown here is derived from an EMBL/GenBank/DDBJ whole genome shotgun (WGS) entry which is preliminary data.</text>
</comment>
<dbReference type="Pfam" id="PF01955">
    <property type="entry name" value="CbiZ"/>
    <property type="match status" value="1"/>
</dbReference>
<dbReference type="InterPro" id="IPR002808">
    <property type="entry name" value="AdoCbi_amidolase"/>
</dbReference>
<sequence length="224" mass="23105">MDEPYPYLLAVSDEPLRTLNTAPFGGGFGQCRLLVNRQVGITYDHADPNAEMEAFLRRQRLEPEATACLMTAARVGDAAVASAVCGAARVTSLVTVGLGNKARAGLALPAPQLYPGTINTIVLVGGAMTDAAMAGAVLTATEAKAAALQALDERVAAPSCAPEVPAAYATGTTTDAVLIAAVGHGPLHRYAGTATEVGYLIGRTVYDAVVESGRRYQAYRAAKA</sequence>
<proteinExistence type="predicted"/>